<dbReference type="GO" id="GO:0043772">
    <property type="term" value="F:acyl-phosphate glycerol-3-phosphate acyltransferase activity"/>
    <property type="evidence" value="ECO:0007669"/>
    <property type="project" value="UniProtKB-UniRule"/>
</dbReference>
<accession>A0A917JV41</accession>
<comment type="catalytic activity">
    <reaction evidence="10">
        <text>an acyl phosphate + sn-glycerol 3-phosphate = a 1-acyl-sn-glycero-3-phosphate + phosphate</text>
        <dbReference type="Rhea" id="RHEA:34075"/>
        <dbReference type="ChEBI" id="CHEBI:43474"/>
        <dbReference type="ChEBI" id="CHEBI:57597"/>
        <dbReference type="ChEBI" id="CHEBI:57970"/>
        <dbReference type="ChEBI" id="CHEBI:59918"/>
        <dbReference type="EC" id="2.3.1.275"/>
    </reaction>
</comment>
<dbReference type="HAMAP" id="MF_01043">
    <property type="entry name" value="PlsY"/>
    <property type="match status" value="1"/>
</dbReference>
<comment type="similarity">
    <text evidence="10">Belongs to the PlsY family.</text>
</comment>
<evidence type="ECO:0000256" key="4">
    <source>
        <dbReference type="ARBA" id="ARBA00022692"/>
    </source>
</evidence>
<keyword evidence="1 10" id="KW-1003">Cell membrane</keyword>
<comment type="subcellular location">
    <subcellularLocation>
        <location evidence="10">Cell membrane</location>
        <topology evidence="10">Multi-pass membrane protein</topology>
    </subcellularLocation>
</comment>
<dbReference type="EC" id="2.3.1.275" evidence="10"/>
<organism evidence="11 12">
    <name type="scientific">Legionella impletisoli</name>
    <dbReference type="NCBI Taxonomy" id="343510"/>
    <lineage>
        <taxon>Bacteria</taxon>
        <taxon>Pseudomonadati</taxon>
        <taxon>Pseudomonadota</taxon>
        <taxon>Gammaproteobacteria</taxon>
        <taxon>Legionellales</taxon>
        <taxon>Legionellaceae</taxon>
        <taxon>Legionella</taxon>
    </lineage>
</organism>
<evidence type="ECO:0000256" key="8">
    <source>
        <dbReference type="ARBA" id="ARBA00023209"/>
    </source>
</evidence>
<comment type="pathway">
    <text evidence="10">Lipid metabolism; phospholipid metabolism.</text>
</comment>
<dbReference type="EMBL" id="BMOB01000005">
    <property type="protein sequence ID" value="GGI86470.1"/>
    <property type="molecule type" value="Genomic_DNA"/>
</dbReference>
<feature type="transmembrane region" description="Helical" evidence="10">
    <location>
        <begin position="110"/>
        <end position="135"/>
    </location>
</feature>
<dbReference type="PANTHER" id="PTHR30309:SF0">
    <property type="entry name" value="GLYCEROL-3-PHOSPHATE ACYLTRANSFERASE-RELATED"/>
    <property type="match status" value="1"/>
</dbReference>
<keyword evidence="3 10" id="KW-0808">Transferase</keyword>
<evidence type="ECO:0000256" key="1">
    <source>
        <dbReference type="ARBA" id="ARBA00022475"/>
    </source>
</evidence>
<evidence type="ECO:0000313" key="12">
    <source>
        <dbReference type="Proteomes" id="UP000630149"/>
    </source>
</evidence>
<keyword evidence="4 10" id="KW-0812">Transmembrane</keyword>
<dbReference type="PANTHER" id="PTHR30309">
    <property type="entry name" value="INNER MEMBRANE PROTEIN YGIH"/>
    <property type="match status" value="1"/>
</dbReference>
<evidence type="ECO:0000313" key="11">
    <source>
        <dbReference type="EMBL" id="GGI86470.1"/>
    </source>
</evidence>
<name>A0A917JV41_9GAMM</name>
<evidence type="ECO:0000256" key="5">
    <source>
        <dbReference type="ARBA" id="ARBA00022989"/>
    </source>
</evidence>
<gene>
    <name evidence="10 11" type="primary">plsY</name>
    <name evidence="11" type="ORF">GCM10007966_13910</name>
</gene>
<evidence type="ECO:0000256" key="10">
    <source>
        <dbReference type="HAMAP-Rule" id="MF_01043"/>
    </source>
</evidence>
<comment type="caution">
    <text evidence="10">Lacks conserved residue(s) required for the propagation of feature annotation.</text>
</comment>
<dbReference type="AlphaFoldDB" id="A0A917JV41"/>
<dbReference type="InterPro" id="IPR003811">
    <property type="entry name" value="G3P_acylTferase_PlsY"/>
</dbReference>
<keyword evidence="8 10" id="KW-0594">Phospholipid biosynthesis</keyword>
<comment type="caution">
    <text evidence="11">The sequence shown here is derived from an EMBL/GenBank/DDBJ whole genome shotgun (WGS) entry which is preliminary data.</text>
</comment>
<keyword evidence="2 10" id="KW-0444">Lipid biosynthesis</keyword>
<keyword evidence="9 10" id="KW-1208">Phospholipid metabolism</keyword>
<reference evidence="11" key="2">
    <citation type="submission" date="2020-09" db="EMBL/GenBank/DDBJ databases">
        <authorList>
            <person name="Sun Q."/>
            <person name="Ohkuma M."/>
        </authorList>
    </citation>
    <scope>NUCLEOTIDE SEQUENCE</scope>
    <source>
        <strain evidence="11">JCM 13919</strain>
    </source>
</reference>
<keyword evidence="7 10" id="KW-0472">Membrane</keyword>
<reference evidence="11" key="1">
    <citation type="journal article" date="2014" name="Int. J. Syst. Evol. Microbiol.">
        <title>Complete genome sequence of Corynebacterium casei LMG S-19264T (=DSM 44701T), isolated from a smear-ripened cheese.</title>
        <authorList>
            <consortium name="US DOE Joint Genome Institute (JGI-PGF)"/>
            <person name="Walter F."/>
            <person name="Albersmeier A."/>
            <person name="Kalinowski J."/>
            <person name="Ruckert C."/>
        </authorList>
    </citation>
    <scope>NUCLEOTIDE SEQUENCE</scope>
    <source>
        <strain evidence="11">JCM 13919</strain>
    </source>
</reference>
<keyword evidence="6 10" id="KW-0443">Lipid metabolism</keyword>
<evidence type="ECO:0000256" key="2">
    <source>
        <dbReference type="ARBA" id="ARBA00022516"/>
    </source>
</evidence>
<evidence type="ECO:0000256" key="7">
    <source>
        <dbReference type="ARBA" id="ARBA00023136"/>
    </source>
</evidence>
<feature type="transmembrane region" description="Helical" evidence="10">
    <location>
        <begin position="155"/>
        <end position="179"/>
    </location>
</feature>
<dbReference type="Pfam" id="PF02660">
    <property type="entry name" value="G3P_acyltransf"/>
    <property type="match status" value="1"/>
</dbReference>
<comment type="subunit">
    <text evidence="10">Probably interacts with PlsX.</text>
</comment>
<keyword evidence="12" id="KW-1185">Reference proteome</keyword>
<evidence type="ECO:0000256" key="6">
    <source>
        <dbReference type="ARBA" id="ARBA00023098"/>
    </source>
</evidence>
<comment type="function">
    <text evidence="10">Catalyzes the transfer of an acyl group from acyl-phosphate (acyl-PO(4)) to glycerol-3-phosphate (G3P) to form lysophosphatidic acid (LPA). This enzyme utilizes acyl-phosphate as fatty acyl donor, but not acyl-CoA or acyl-ACP.</text>
</comment>
<dbReference type="RefSeq" id="WP_131776802.1">
    <property type="nucleotide sequence ID" value="NZ_BMOB01000005.1"/>
</dbReference>
<sequence>MLTTLFFLICVIAAYCIGSVCSAVIVAQVFSLPDPRINGSENPGATNVLRLAGKKYAAIVLLADLLKGFIPVMLCIALGGGAITASFTALAAVLGHIYPVFFKFKGGKGVATALGALLALNLILGTMVAATWLLVANFTRYSSLASIISMSLAPFFSIFALQSVEAFIPLIVITFIILYKHRKNINRLMDGTEPRIVLRRRIVTANNEDIDLVDPEPVETIADIATEDTSSAEEKP</sequence>
<proteinExistence type="inferred from homology"/>
<dbReference type="GO" id="GO:0008654">
    <property type="term" value="P:phospholipid biosynthetic process"/>
    <property type="evidence" value="ECO:0007669"/>
    <property type="project" value="UniProtKB-UniRule"/>
</dbReference>
<keyword evidence="11" id="KW-0012">Acyltransferase</keyword>
<dbReference type="NCBIfam" id="TIGR00023">
    <property type="entry name" value="glycerol-3-phosphate 1-O-acyltransferase PlsY"/>
    <property type="match status" value="1"/>
</dbReference>
<dbReference type="GO" id="GO:0005886">
    <property type="term" value="C:plasma membrane"/>
    <property type="evidence" value="ECO:0007669"/>
    <property type="project" value="UniProtKB-SubCell"/>
</dbReference>
<dbReference type="Proteomes" id="UP000630149">
    <property type="component" value="Unassembled WGS sequence"/>
</dbReference>
<dbReference type="OrthoDB" id="9777124at2"/>
<evidence type="ECO:0000256" key="3">
    <source>
        <dbReference type="ARBA" id="ARBA00022679"/>
    </source>
</evidence>
<feature type="transmembrane region" description="Helical" evidence="10">
    <location>
        <begin position="69"/>
        <end position="98"/>
    </location>
</feature>
<dbReference type="SMART" id="SM01207">
    <property type="entry name" value="G3P_acyltransf"/>
    <property type="match status" value="1"/>
</dbReference>
<evidence type="ECO:0000256" key="9">
    <source>
        <dbReference type="ARBA" id="ARBA00023264"/>
    </source>
</evidence>
<protein>
    <recommendedName>
        <fullName evidence="10">Glycerol-3-phosphate acyltransferase</fullName>
    </recommendedName>
    <alternativeName>
        <fullName evidence="10">Acyl-PO4 G3P acyltransferase</fullName>
    </alternativeName>
    <alternativeName>
        <fullName evidence="10">Acyl-phosphate--glycerol-3-phosphate acyltransferase</fullName>
    </alternativeName>
    <alternativeName>
        <fullName evidence="10">G3P acyltransferase</fullName>
        <shortName evidence="10">GPAT</shortName>
        <ecNumber evidence="10">2.3.1.275</ecNumber>
    </alternativeName>
    <alternativeName>
        <fullName evidence="10">Lysophosphatidic acid synthase</fullName>
        <shortName evidence="10">LPA synthase</shortName>
    </alternativeName>
</protein>
<keyword evidence="5 10" id="KW-1133">Transmembrane helix</keyword>